<accession>A0A178IG80</accession>
<keyword evidence="3" id="KW-1185">Reference proteome</keyword>
<reference evidence="2 3" key="1">
    <citation type="submission" date="2016-01" db="EMBL/GenBank/DDBJ databases">
        <title>High potential of lignocellulose degradation of a new Verrucomicrobia species.</title>
        <authorList>
            <person name="Wang Y."/>
            <person name="Shi Y."/>
            <person name="Qiu Z."/>
            <person name="Liu S."/>
            <person name="Yang H."/>
        </authorList>
    </citation>
    <scope>NUCLEOTIDE SEQUENCE [LARGE SCALE GENOMIC DNA]</scope>
    <source>
        <strain evidence="2 3">TSB47</strain>
    </source>
</reference>
<sequence>MIIMKVKYIFILATLLLLLTASVAVNIHAVKSGNSLLANAFGGWRYAGSASDDERQNDEKARNSGYGSKGFADVNQGNLSLRRDLFQSSKDNGAKRKTAGAGSKERSDVVAKTIARAKDAKNSKKTSQGHGGKPFATSEKPLTIQRFERDYAAFFAKHSLSEGQQELIRIALDKNNDFTLSLMRRGELGKGDMEVRMANVEEGARLLAEALRGSIGDETFEAFVYYQKTLSQRRLANEIAGQIAVTGSELSADQVDLLVDVLKKNGVRYDEEWYRLRIPYASKNILRSLTSAESNVMREAGAIINPNQAEAMRFYWDGLVSKINSESVEN</sequence>
<protein>
    <submittedName>
        <fullName evidence="2">Uncharacterized protein</fullName>
    </submittedName>
</protein>
<gene>
    <name evidence="2" type="ORF">AW736_15095</name>
</gene>
<feature type="region of interest" description="Disordered" evidence="1">
    <location>
        <begin position="116"/>
        <end position="140"/>
    </location>
</feature>
<feature type="region of interest" description="Disordered" evidence="1">
    <location>
        <begin position="49"/>
        <end position="74"/>
    </location>
</feature>
<organism evidence="2 3">
    <name type="scientific">Termitidicoccus mucosus</name>
    <dbReference type="NCBI Taxonomy" id="1184151"/>
    <lineage>
        <taxon>Bacteria</taxon>
        <taxon>Pseudomonadati</taxon>
        <taxon>Verrucomicrobiota</taxon>
        <taxon>Opitutia</taxon>
        <taxon>Opitutales</taxon>
        <taxon>Opitutaceae</taxon>
        <taxon>Termitidicoccus</taxon>
    </lineage>
</organism>
<dbReference type="STRING" id="1184151.AW736_15095"/>
<proteinExistence type="predicted"/>
<comment type="caution">
    <text evidence="2">The sequence shown here is derived from an EMBL/GenBank/DDBJ whole genome shotgun (WGS) entry which is preliminary data.</text>
</comment>
<evidence type="ECO:0000256" key="1">
    <source>
        <dbReference type="SAM" id="MobiDB-lite"/>
    </source>
</evidence>
<feature type="compositionally biased region" description="Basic and acidic residues" evidence="1">
    <location>
        <begin position="52"/>
        <end position="62"/>
    </location>
</feature>
<evidence type="ECO:0000313" key="2">
    <source>
        <dbReference type="EMBL" id="OAM89022.1"/>
    </source>
</evidence>
<evidence type="ECO:0000313" key="3">
    <source>
        <dbReference type="Proteomes" id="UP000078486"/>
    </source>
</evidence>
<name>A0A178IG80_9BACT</name>
<dbReference type="Proteomes" id="UP000078486">
    <property type="component" value="Unassembled WGS sequence"/>
</dbReference>
<dbReference type="AlphaFoldDB" id="A0A178IG80"/>
<dbReference type="EMBL" id="LRRQ01000108">
    <property type="protein sequence ID" value="OAM89022.1"/>
    <property type="molecule type" value="Genomic_DNA"/>
</dbReference>